<feature type="domain" description="Peptidase S1" evidence="9">
    <location>
        <begin position="92"/>
        <end position="339"/>
    </location>
</feature>
<dbReference type="PANTHER" id="PTHR24252">
    <property type="entry name" value="ACROSIN-RELATED"/>
    <property type="match status" value="1"/>
</dbReference>
<feature type="region of interest" description="Disordered" evidence="7">
    <location>
        <begin position="683"/>
        <end position="722"/>
    </location>
</feature>
<accession>A0ABM5E162</accession>
<evidence type="ECO:0000256" key="2">
    <source>
        <dbReference type="ARBA" id="ARBA00022801"/>
    </source>
</evidence>
<dbReference type="InterPro" id="IPR000859">
    <property type="entry name" value="CUB_dom"/>
</dbReference>
<comment type="caution">
    <text evidence="5">Lacks conserved residue(s) required for the propagation of feature annotation.</text>
</comment>
<evidence type="ECO:0000313" key="12">
    <source>
        <dbReference type="RefSeq" id="XP_072826884.1"/>
    </source>
</evidence>
<dbReference type="SUPFAM" id="SSF49854">
    <property type="entry name" value="Spermadhesin, CUB domain"/>
    <property type="match status" value="2"/>
</dbReference>
<evidence type="ECO:0000256" key="7">
    <source>
        <dbReference type="SAM" id="MobiDB-lite"/>
    </source>
</evidence>
<dbReference type="InterPro" id="IPR035914">
    <property type="entry name" value="Sperma_CUB_dom_sf"/>
</dbReference>
<dbReference type="InterPro" id="IPR043504">
    <property type="entry name" value="Peptidase_S1_PA_chymotrypsin"/>
</dbReference>
<keyword evidence="4 5" id="KW-1015">Disulfide bond</keyword>
<keyword evidence="2 6" id="KW-0378">Hydrolase</keyword>
<dbReference type="Pfam" id="PF00089">
    <property type="entry name" value="Trypsin"/>
    <property type="match status" value="1"/>
</dbReference>
<evidence type="ECO:0000256" key="1">
    <source>
        <dbReference type="ARBA" id="ARBA00022670"/>
    </source>
</evidence>
<evidence type="ECO:0000259" key="8">
    <source>
        <dbReference type="PROSITE" id="PS01180"/>
    </source>
</evidence>
<dbReference type="PROSITE" id="PS50240">
    <property type="entry name" value="TRYPSIN_DOM"/>
    <property type="match status" value="1"/>
</dbReference>
<evidence type="ECO:0000259" key="9">
    <source>
        <dbReference type="PROSITE" id="PS50240"/>
    </source>
</evidence>
<dbReference type="PANTHER" id="PTHR24252:SF7">
    <property type="entry name" value="HYALIN"/>
    <property type="match status" value="1"/>
</dbReference>
<keyword evidence="1 6" id="KW-0645">Protease</keyword>
<feature type="domain" description="CUB" evidence="8">
    <location>
        <begin position="471"/>
        <end position="617"/>
    </location>
</feature>
<evidence type="ECO:0000256" key="5">
    <source>
        <dbReference type="PROSITE-ProRule" id="PRU00059"/>
    </source>
</evidence>
<protein>
    <submittedName>
        <fullName evidence="11 12">Ovochymase-2 isoform X1</fullName>
    </submittedName>
</protein>
<feature type="compositionally biased region" description="Polar residues" evidence="7">
    <location>
        <begin position="705"/>
        <end position="722"/>
    </location>
</feature>
<dbReference type="RefSeq" id="XP_072826883.1">
    <property type="nucleotide sequence ID" value="XM_072970782.1"/>
</dbReference>
<evidence type="ECO:0000313" key="10">
    <source>
        <dbReference type="Proteomes" id="UP001652581"/>
    </source>
</evidence>
<dbReference type="RefSeq" id="XP_072826885.1">
    <property type="nucleotide sequence ID" value="XM_072970784.1"/>
</dbReference>
<evidence type="ECO:0000313" key="11">
    <source>
        <dbReference type="RefSeq" id="XP_072826883.1"/>
    </source>
</evidence>
<dbReference type="Gene3D" id="2.40.10.10">
    <property type="entry name" value="Trypsin-like serine proteases"/>
    <property type="match status" value="1"/>
</dbReference>
<dbReference type="InterPro" id="IPR001314">
    <property type="entry name" value="Peptidase_S1A"/>
</dbReference>
<dbReference type="InterPro" id="IPR001254">
    <property type="entry name" value="Trypsin_dom"/>
</dbReference>
<dbReference type="PRINTS" id="PR00722">
    <property type="entry name" value="CHYMOTRYPSIN"/>
</dbReference>
<evidence type="ECO:0000256" key="4">
    <source>
        <dbReference type="ARBA" id="ARBA00023157"/>
    </source>
</evidence>
<feature type="domain" description="CUB" evidence="8">
    <location>
        <begin position="351"/>
        <end position="461"/>
    </location>
</feature>
<dbReference type="SMART" id="SM00020">
    <property type="entry name" value="Tryp_SPc"/>
    <property type="match status" value="1"/>
</dbReference>
<dbReference type="Pfam" id="PF00431">
    <property type="entry name" value="CUB"/>
    <property type="match status" value="2"/>
</dbReference>
<keyword evidence="10" id="KW-1185">Reference proteome</keyword>
<dbReference type="PROSITE" id="PS01180">
    <property type="entry name" value="CUB"/>
    <property type="match status" value="2"/>
</dbReference>
<dbReference type="Gene3D" id="2.60.120.290">
    <property type="entry name" value="Spermadhesin, CUB domain"/>
    <property type="match status" value="2"/>
</dbReference>
<dbReference type="InterPro" id="IPR018114">
    <property type="entry name" value="TRYPSIN_HIS"/>
</dbReference>
<feature type="disulfide bond" evidence="5">
    <location>
        <begin position="471"/>
        <end position="498"/>
    </location>
</feature>
<evidence type="ECO:0000313" key="13">
    <source>
        <dbReference type="RefSeq" id="XP_072826885.1"/>
    </source>
</evidence>
<dbReference type="SUPFAM" id="SSF50494">
    <property type="entry name" value="Trypsin-like serine proteases"/>
    <property type="match status" value="1"/>
</dbReference>
<dbReference type="GeneID" id="102541364"/>
<sequence length="722" mass="80359">MKEKSLEPKGLHQLSPSNLFMEYSVDPKPTTRTEEKLSFKMRMNKNKLILLLGMICLEQRKSTCLSLPKAPTCGQSLMKTWPWNYLNTFSRIVGGSQVERGSYPWQVSLKQRQKHVCGGTIISPQWVITAAHCVANRNTASTLNVTAGEHDLSYTESGEQTLTIETIIVHPYFSTKKPMDYDIALMKMAGGFHFDQFVGPMCLPEPGERFEPGFICTTVGWGRLTEDGLVSQVLQEVNLPILTKDECITALLTLQKPISGQTFLCTGFPDGGKDACQGDSGGSLMCRNKKGAWTLAGVTSWGLGCGRGWRNNLQKDDKGSPGIFTDLTKVLPWILKHIQIGKQRKSSRASCGEQDRVISASEGELHFPESPFLFYESNQRCVWTLLVPEEMHVFLSFSHFDAESCHHNYLSIHSLEDRLIGKFCGDSLASSVLVGSDSVRLRFISDATDNAVGFNLTYKALKPSYLPDSGCSSLTILFEEGLIQSLHYPEDYNNLANCNWVFQAPKHYLIKLSFQKLEIEESGDCTSDYVSVYRDVERKKEIGVGRASGRIKKPLKWKTWKTHSELGARGERSIEIARLCGFVVPAPVLSASGVMSISFQSDENATFRGFQATVSFVPETDVNISRLENESVFLETWNVPPEGPSTSGEVWREGRTQGEPHMGMKAEIRVMDHPQAKECHRLPANRQMPEERPGPDSASPPSEGISLTNTLISDLVSKTVTQ</sequence>
<dbReference type="InterPro" id="IPR009003">
    <property type="entry name" value="Peptidase_S1_PA"/>
</dbReference>
<dbReference type="InterPro" id="IPR033116">
    <property type="entry name" value="TRYPSIN_SER"/>
</dbReference>
<gene>
    <name evidence="11 12 13" type="primary">OVCH2</name>
</gene>
<dbReference type="CDD" id="cd00041">
    <property type="entry name" value="CUB"/>
    <property type="match status" value="2"/>
</dbReference>
<evidence type="ECO:0000256" key="3">
    <source>
        <dbReference type="ARBA" id="ARBA00022825"/>
    </source>
</evidence>
<dbReference type="CDD" id="cd00190">
    <property type="entry name" value="Tryp_SPc"/>
    <property type="match status" value="1"/>
</dbReference>
<evidence type="ECO:0000256" key="6">
    <source>
        <dbReference type="RuleBase" id="RU363034"/>
    </source>
</evidence>
<organism evidence="10 13">
    <name type="scientific">Vicugna pacos</name>
    <name type="common">Alpaca</name>
    <name type="synonym">Lama pacos</name>
    <dbReference type="NCBI Taxonomy" id="30538"/>
    <lineage>
        <taxon>Eukaryota</taxon>
        <taxon>Metazoa</taxon>
        <taxon>Chordata</taxon>
        <taxon>Craniata</taxon>
        <taxon>Vertebrata</taxon>
        <taxon>Euteleostomi</taxon>
        <taxon>Mammalia</taxon>
        <taxon>Eutheria</taxon>
        <taxon>Laurasiatheria</taxon>
        <taxon>Artiodactyla</taxon>
        <taxon>Tylopoda</taxon>
        <taxon>Camelidae</taxon>
        <taxon>Vicugna</taxon>
    </lineage>
</organism>
<dbReference type="SMART" id="SM00042">
    <property type="entry name" value="CUB"/>
    <property type="match status" value="2"/>
</dbReference>
<dbReference type="PROSITE" id="PS00134">
    <property type="entry name" value="TRYPSIN_HIS"/>
    <property type="match status" value="1"/>
</dbReference>
<name>A0ABM5E162_VICPA</name>
<dbReference type="Proteomes" id="UP001652581">
    <property type="component" value="Chromosome 10"/>
</dbReference>
<dbReference type="RefSeq" id="XP_072826884.1">
    <property type="nucleotide sequence ID" value="XM_072970783.1"/>
</dbReference>
<keyword evidence="3 6" id="KW-0720">Serine protease</keyword>
<dbReference type="PROSITE" id="PS00135">
    <property type="entry name" value="TRYPSIN_SER"/>
    <property type="match status" value="1"/>
</dbReference>
<proteinExistence type="predicted"/>
<reference evidence="11 12" key="1">
    <citation type="submission" date="2025-05" db="UniProtKB">
        <authorList>
            <consortium name="RefSeq"/>
        </authorList>
    </citation>
    <scope>IDENTIFICATION</scope>
</reference>